<name>A0ABZ1C895_9BACT</name>
<reference evidence="4 5" key="1">
    <citation type="submission" date="2021-08" db="EMBL/GenBank/DDBJ databases">
        <authorList>
            <person name="Zhang D."/>
            <person name="Zhang A."/>
            <person name="Wang L."/>
        </authorList>
    </citation>
    <scope>NUCLEOTIDE SEQUENCE [LARGE SCALE GENOMIC DNA]</scope>
    <source>
        <strain evidence="4 5">WL0086</strain>
    </source>
</reference>
<organism evidence="4 5">
    <name type="scientific">Actomonas aquatica</name>
    <dbReference type="NCBI Taxonomy" id="2866162"/>
    <lineage>
        <taxon>Bacteria</taxon>
        <taxon>Pseudomonadati</taxon>
        <taxon>Verrucomicrobiota</taxon>
        <taxon>Opitutia</taxon>
        <taxon>Opitutales</taxon>
        <taxon>Opitutaceae</taxon>
        <taxon>Actomonas</taxon>
    </lineage>
</organism>
<dbReference type="Proteomes" id="UP000738431">
    <property type="component" value="Chromosome"/>
</dbReference>
<evidence type="ECO:0000313" key="4">
    <source>
        <dbReference type="EMBL" id="WRQ87814.1"/>
    </source>
</evidence>
<proteinExistence type="inferred from homology"/>
<dbReference type="Gene3D" id="3.40.109.10">
    <property type="entry name" value="NADH Oxidase"/>
    <property type="match status" value="1"/>
</dbReference>
<feature type="domain" description="Nitroreductase" evidence="3">
    <location>
        <begin position="14"/>
        <end position="188"/>
    </location>
</feature>
<evidence type="ECO:0000313" key="5">
    <source>
        <dbReference type="Proteomes" id="UP000738431"/>
    </source>
</evidence>
<evidence type="ECO:0000256" key="1">
    <source>
        <dbReference type="ARBA" id="ARBA00007118"/>
    </source>
</evidence>
<evidence type="ECO:0000259" key="3">
    <source>
        <dbReference type="Pfam" id="PF00881"/>
    </source>
</evidence>
<dbReference type="EMBL" id="CP139781">
    <property type="protein sequence ID" value="WRQ87814.1"/>
    <property type="molecule type" value="Genomic_DNA"/>
</dbReference>
<dbReference type="InterPro" id="IPR000415">
    <property type="entry name" value="Nitroreductase-like"/>
</dbReference>
<dbReference type="InterPro" id="IPR029479">
    <property type="entry name" value="Nitroreductase"/>
</dbReference>
<dbReference type="SUPFAM" id="SSF55469">
    <property type="entry name" value="FMN-dependent nitroreductase-like"/>
    <property type="match status" value="1"/>
</dbReference>
<dbReference type="Pfam" id="PF00881">
    <property type="entry name" value="Nitroreductase"/>
    <property type="match status" value="1"/>
</dbReference>
<sequence length="209" mass="22921">MNTTTTSSLTDLLETRRTVGRFIPDRPLPEGVVEKLIHLATRAPTAFNLQNWRFIAVESDAAKERLQAVAYGQPQVRDASVTFIVCGQTEAYRHLFARLQPAVDAGMIPSAVQQGWSDMATASHENNPQLQRDEAFRSASLAAMTLMLAANELGYASGALSGFDPAALAEAFELPAHNIPVMLVTVGHAAERNWQQKPRRPLSEVLERV</sequence>
<comment type="similarity">
    <text evidence="1">Belongs to the nitroreductase family.</text>
</comment>
<evidence type="ECO:0000256" key="2">
    <source>
        <dbReference type="ARBA" id="ARBA00023002"/>
    </source>
</evidence>
<dbReference type="CDD" id="cd02137">
    <property type="entry name" value="MhqN-like"/>
    <property type="match status" value="1"/>
</dbReference>
<gene>
    <name evidence="4" type="ORF">K1X11_000230</name>
</gene>
<keyword evidence="2" id="KW-0560">Oxidoreductase</keyword>
<reference evidence="4 5" key="2">
    <citation type="submission" date="2023-12" db="EMBL/GenBank/DDBJ databases">
        <title>Description of an unclassified Opitutus bacterium of Verrucomicrobiota.</title>
        <authorList>
            <person name="Zhang D.-F."/>
        </authorList>
    </citation>
    <scope>NUCLEOTIDE SEQUENCE [LARGE SCALE GENOMIC DNA]</scope>
    <source>
        <strain evidence="4 5">WL0086</strain>
    </source>
</reference>
<dbReference type="RefSeq" id="WP_221029144.1">
    <property type="nucleotide sequence ID" value="NZ_CP139781.1"/>
</dbReference>
<accession>A0ABZ1C895</accession>
<protein>
    <submittedName>
        <fullName evidence="4">Nitroreductase family protein</fullName>
    </submittedName>
</protein>
<keyword evidence="5" id="KW-1185">Reference proteome</keyword>
<dbReference type="PANTHER" id="PTHR43673">
    <property type="entry name" value="NAD(P)H NITROREDUCTASE YDGI-RELATED"/>
    <property type="match status" value="1"/>
</dbReference>